<proteinExistence type="inferred from homology"/>
<dbReference type="GO" id="GO:0016020">
    <property type="term" value="C:membrane"/>
    <property type="evidence" value="ECO:0007669"/>
    <property type="project" value="UniProtKB-SubCell"/>
</dbReference>
<dbReference type="Gene3D" id="1.20.1250.20">
    <property type="entry name" value="MFS general substrate transporter like domains"/>
    <property type="match status" value="2"/>
</dbReference>
<evidence type="ECO:0000256" key="1">
    <source>
        <dbReference type="ARBA" id="ARBA00004141"/>
    </source>
</evidence>
<evidence type="ECO:0000256" key="3">
    <source>
        <dbReference type="SAM" id="MobiDB-lite"/>
    </source>
</evidence>
<keyword evidence="7" id="KW-1185">Reference proteome</keyword>
<feature type="transmembrane region" description="Helical" evidence="4">
    <location>
        <begin position="412"/>
        <end position="431"/>
    </location>
</feature>
<organism evidence="6 7">
    <name type="scientific">Penicillium brasilianum</name>
    <dbReference type="NCBI Taxonomy" id="104259"/>
    <lineage>
        <taxon>Eukaryota</taxon>
        <taxon>Fungi</taxon>
        <taxon>Dikarya</taxon>
        <taxon>Ascomycota</taxon>
        <taxon>Pezizomycotina</taxon>
        <taxon>Eurotiomycetes</taxon>
        <taxon>Eurotiomycetidae</taxon>
        <taxon>Eurotiales</taxon>
        <taxon>Aspergillaceae</taxon>
        <taxon>Penicillium</taxon>
    </lineage>
</organism>
<dbReference type="PANTHER" id="PTHR11360:SF234">
    <property type="entry name" value="MFS-TYPE TRANSPORTER DBAD-RELATED"/>
    <property type="match status" value="1"/>
</dbReference>
<dbReference type="OrthoDB" id="6509908at2759"/>
<comment type="similarity">
    <text evidence="2">Belongs to the major facilitator superfamily. Monocarboxylate porter (TC 2.A.1.13) family.</text>
</comment>
<feature type="transmembrane region" description="Helical" evidence="4">
    <location>
        <begin position="316"/>
        <end position="336"/>
    </location>
</feature>
<feature type="transmembrane region" description="Helical" evidence="4">
    <location>
        <begin position="144"/>
        <end position="170"/>
    </location>
</feature>
<feature type="compositionally biased region" description="Pro residues" evidence="3">
    <location>
        <begin position="33"/>
        <end position="44"/>
    </location>
</feature>
<dbReference type="InterPro" id="IPR020846">
    <property type="entry name" value="MFS_dom"/>
</dbReference>
<protein>
    <recommendedName>
        <fullName evidence="5">Major facilitator superfamily (MFS) profile domain-containing protein</fullName>
    </recommendedName>
</protein>
<feature type="transmembrane region" description="Helical" evidence="4">
    <location>
        <begin position="116"/>
        <end position="138"/>
    </location>
</feature>
<comment type="subcellular location">
    <subcellularLocation>
        <location evidence="1">Membrane</location>
        <topology evidence="1">Multi-pass membrane protein</topology>
    </subcellularLocation>
</comment>
<dbReference type="Proteomes" id="UP000042958">
    <property type="component" value="Unassembled WGS sequence"/>
</dbReference>
<feature type="transmembrane region" description="Helical" evidence="4">
    <location>
        <begin position="208"/>
        <end position="232"/>
    </location>
</feature>
<sequence>MSLHEEKEGVLNNAFSPAPLPESDGSEVENQPPKEPATPPPPPNGGLTAWLQVAGAFFLFFNCWGVVNTFGVYQSYYEDNLLSGYSASSISWIGTVQGFLLLTAGVVVGPIYDKGYLTSLIAAGTFLVVFGLMMTSLATKYYQIFLAQGVVVGLGCACLFLPSVAIVATYFTSRRALATGITASGGSIGSVIYPIMFHKLIGPLGFGWTTRIIAFVTLGALIFSIAVIKPRLPPPKQSRSLIDMSAFKEPPFLLLCLGFFFSFAGLYFPFFYLPTYFTSFLHSDGDIAFYIIAILNAASVFGRIAPGILADHFGSLNTIIPISLIAAVLAFAWIGIRNEAGTIVFAILYGFASGAIVSLPATILARLTSNLSILGTRMGMSFTFAGLGLLIGNPIAGALLNIEGAVFWKGQLFSAVMVAVGTGSFCLLRILKWKQGEGWKI</sequence>
<keyword evidence="4" id="KW-0472">Membrane</keyword>
<dbReference type="PROSITE" id="PS50850">
    <property type="entry name" value="MFS"/>
    <property type="match status" value="1"/>
</dbReference>
<dbReference type="PANTHER" id="PTHR11360">
    <property type="entry name" value="MONOCARBOXYLATE TRANSPORTER"/>
    <property type="match status" value="1"/>
</dbReference>
<feature type="transmembrane region" description="Helical" evidence="4">
    <location>
        <begin position="252"/>
        <end position="272"/>
    </location>
</feature>
<dbReference type="EMBL" id="CDHK01000006">
    <property type="protein sequence ID" value="CEJ58657.1"/>
    <property type="molecule type" value="Genomic_DNA"/>
</dbReference>
<gene>
    <name evidence="6" type="ORF">PMG11_07307</name>
</gene>
<feature type="transmembrane region" description="Helical" evidence="4">
    <location>
        <begin position="379"/>
        <end position="400"/>
    </location>
</feature>
<dbReference type="GO" id="GO:0022857">
    <property type="term" value="F:transmembrane transporter activity"/>
    <property type="evidence" value="ECO:0007669"/>
    <property type="project" value="InterPro"/>
</dbReference>
<feature type="transmembrane region" description="Helical" evidence="4">
    <location>
        <begin position="90"/>
        <end position="109"/>
    </location>
</feature>
<dbReference type="Pfam" id="PF07690">
    <property type="entry name" value="MFS_1"/>
    <property type="match status" value="1"/>
</dbReference>
<feature type="transmembrane region" description="Helical" evidence="4">
    <location>
        <begin position="177"/>
        <end position="196"/>
    </location>
</feature>
<evidence type="ECO:0000313" key="7">
    <source>
        <dbReference type="Proteomes" id="UP000042958"/>
    </source>
</evidence>
<feature type="transmembrane region" description="Helical" evidence="4">
    <location>
        <begin position="342"/>
        <end position="367"/>
    </location>
</feature>
<evidence type="ECO:0000256" key="2">
    <source>
        <dbReference type="ARBA" id="ARBA00006727"/>
    </source>
</evidence>
<dbReference type="InterPro" id="IPR036259">
    <property type="entry name" value="MFS_trans_sf"/>
</dbReference>
<dbReference type="SUPFAM" id="SSF103473">
    <property type="entry name" value="MFS general substrate transporter"/>
    <property type="match status" value="1"/>
</dbReference>
<feature type="transmembrane region" description="Helical" evidence="4">
    <location>
        <begin position="49"/>
        <end position="70"/>
    </location>
</feature>
<dbReference type="InterPro" id="IPR011701">
    <property type="entry name" value="MFS"/>
</dbReference>
<name>A0A0F7TU90_PENBI</name>
<feature type="transmembrane region" description="Helical" evidence="4">
    <location>
        <begin position="287"/>
        <end position="304"/>
    </location>
</feature>
<evidence type="ECO:0000256" key="4">
    <source>
        <dbReference type="SAM" id="Phobius"/>
    </source>
</evidence>
<reference evidence="7" key="1">
    <citation type="journal article" date="2015" name="Genome Announc.">
        <title>Draft genome sequence of the fungus Penicillium brasilianum MG11.</title>
        <authorList>
            <person name="Horn F."/>
            <person name="Linde J."/>
            <person name="Mattern D.J."/>
            <person name="Walther G."/>
            <person name="Guthke R."/>
            <person name="Brakhage A.A."/>
            <person name="Valiante V."/>
        </authorList>
    </citation>
    <scope>NUCLEOTIDE SEQUENCE [LARGE SCALE GENOMIC DNA]</scope>
    <source>
        <strain evidence="7">MG11</strain>
    </source>
</reference>
<dbReference type="InterPro" id="IPR050327">
    <property type="entry name" value="Proton-linked_MCT"/>
</dbReference>
<keyword evidence="4" id="KW-1133">Transmembrane helix</keyword>
<accession>A0A0F7TU90</accession>
<feature type="domain" description="Major facilitator superfamily (MFS) profile" evidence="5">
    <location>
        <begin position="49"/>
        <end position="441"/>
    </location>
</feature>
<evidence type="ECO:0000313" key="6">
    <source>
        <dbReference type="EMBL" id="CEJ58657.1"/>
    </source>
</evidence>
<feature type="region of interest" description="Disordered" evidence="3">
    <location>
        <begin position="1"/>
        <end position="44"/>
    </location>
</feature>
<evidence type="ECO:0000259" key="5">
    <source>
        <dbReference type="PROSITE" id="PS50850"/>
    </source>
</evidence>
<dbReference type="AlphaFoldDB" id="A0A0F7TU90"/>
<keyword evidence="4" id="KW-0812">Transmembrane</keyword>